<organism evidence="2 3">
    <name type="scientific">Purpureocillium lilacinum</name>
    <name type="common">Paecilomyces lilacinus</name>
    <dbReference type="NCBI Taxonomy" id="33203"/>
    <lineage>
        <taxon>Eukaryota</taxon>
        <taxon>Fungi</taxon>
        <taxon>Dikarya</taxon>
        <taxon>Ascomycota</taxon>
        <taxon>Pezizomycotina</taxon>
        <taxon>Sordariomycetes</taxon>
        <taxon>Hypocreomycetidae</taxon>
        <taxon>Hypocreales</taxon>
        <taxon>Ophiocordycipitaceae</taxon>
        <taxon>Purpureocillium</taxon>
    </lineage>
</organism>
<evidence type="ECO:0000256" key="1">
    <source>
        <dbReference type="SAM" id="MobiDB-lite"/>
    </source>
</evidence>
<protein>
    <submittedName>
        <fullName evidence="2">Uncharacterized protein</fullName>
    </submittedName>
</protein>
<name>A0A179HAW3_PURLI</name>
<feature type="region of interest" description="Disordered" evidence="1">
    <location>
        <begin position="264"/>
        <end position="288"/>
    </location>
</feature>
<accession>A0A179HAW3</accession>
<proteinExistence type="predicted"/>
<reference evidence="2 3" key="1">
    <citation type="submission" date="2016-01" db="EMBL/GenBank/DDBJ databases">
        <title>Biosynthesis of antibiotic leucinostatins and their inhibition on Phytophthora in bio-control Purpureocillium lilacinum.</title>
        <authorList>
            <person name="Wang G."/>
            <person name="Liu Z."/>
            <person name="Lin R."/>
            <person name="Li E."/>
            <person name="Mao Z."/>
            <person name="Ling J."/>
            <person name="Yin W."/>
            <person name="Xie B."/>
        </authorList>
    </citation>
    <scope>NUCLEOTIDE SEQUENCE [LARGE SCALE GENOMIC DNA]</scope>
    <source>
        <strain evidence="2">PLBJ-1</strain>
    </source>
</reference>
<dbReference type="AlphaFoldDB" id="A0A179HAW3"/>
<feature type="region of interest" description="Disordered" evidence="1">
    <location>
        <begin position="21"/>
        <end position="104"/>
    </location>
</feature>
<feature type="region of interest" description="Disordered" evidence="1">
    <location>
        <begin position="221"/>
        <end position="247"/>
    </location>
</feature>
<feature type="compositionally biased region" description="Polar residues" evidence="1">
    <location>
        <begin position="42"/>
        <end position="61"/>
    </location>
</feature>
<evidence type="ECO:0000313" key="3">
    <source>
        <dbReference type="Proteomes" id="UP000078240"/>
    </source>
</evidence>
<dbReference type="EMBL" id="LSBH01000001">
    <property type="protein sequence ID" value="OAQ87062.1"/>
    <property type="molecule type" value="Genomic_DNA"/>
</dbReference>
<comment type="caution">
    <text evidence="2">The sequence shown here is derived from an EMBL/GenBank/DDBJ whole genome shotgun (WGS) entry which is preliminary data.</text>
</comment>
<gene>
    <name evidence="2" type="ORF">VFPBJ_01102</name>
</gene>
<dbReference type="Proteomes" id="UP000078240">
    <property type="component" value="Unassembled WGS sequence"/>
</dbReference>
<sequence length="288" mass="31693">MTFRVASIAGAWNFWCCPSSGSTQWRGRTKKPPACPRDLNHESTTASNHNSQCHRPFSSPSVCDDKGKEYNSDGSPVHQEQPGSGKVPSNRLRDMPSQETQGESVIRANASVRRILTAPRDQPVGNAAMIHPSVVMPIKGRGRGLPLGFVSALEKRLAETENALYRVIQGSPVEGLGTVQLDPTSHSKGDRLNEWKNFPLNSMEDILAWCRWKALEQDGNPTSPIQTSLDEEHHHISGPSDRNCRRQSLTEGTLTSAHPATAHMASRPNDLVTSKAEKLSRTRPGLYF</sequence>
<evidence type="ECO:0000313" key="2">
    <source>
        <dbReference type="EMBL" id="OAQ87062.1"/>
    </source>
</evidence>